<gene>
    <name evidence="2" type="ORF">MCOR_45577</name>
</gene>
<organism evidence="2 3">
    <name type="scientific">Mytilus coruscus</name>
    <name type="common">Sea mussel</name>
    <dbReference type="NCBI Taxonomy" id="42192"/>
    <lineage>
        <taxon>Eukaryota</taxon>
        <taxon>Metazoa</taxon>
        <taxon>Spiralia</taxon>
        <taxon>Lophotrochozoa</taxon>
        <taxon>Mollusca</taxon>
        <taxon>Bivalvia</taxon>
        <taxon>Autobranchia</taxon>
        <taxon>Pteriomorphia</taxon>
        <taxon>Mytilida</taxon>
        <taxon>Mytiloidea</taxon>
        <taxon>Mytilidae</taxon>
        <taxon>Mytilinae</taxon>
        <taxon>Mytilus</taxon>
    </lineage>
</organism>
<reference evidence="2 3" key="1">
    <citation type="submission" date="2020-06" db="EMBL/GenBank/DDBJ databases">
        <authorList>
            <person name="Li R."/>
            <person name="Bekaert M."/>
        </authorList>
    </citation>
    <scope>NUCLEOTIDE SEQUENCE [LARGE SCALE GENOMIC DNA]</scope>
    <source>
        <strain evidence="3">wild</strain>
    </source>
</reference>
<feature type="coiled-coil region" evidence="1">
    <location>
        <begin position="90"/>
        <end position="124"/>
    </location>
</feature>
<dbReference type="Proteomes" id="UP000507470">
    <property type="component" value="Unassembled WGS sequence"/>
</dbReference>
<evidence type="ECO:0000313" key="2">
    <source>
        <dbReference type="EMBL" id="CAC5412578.1"/>
    </source>
</evidence>
<sequence length="244" mass="28141">MMGYYLIPKHLHNLTPDILATLCNAFDADLSNKEDSKNEVERWRIRIDVHSARECVSLEDALKLADFDLYPNIHKVFKLLLVLTVTSVELSKFENTMKKIKYQNVQLKKEMDQHTEKLETELIKKWEDLHRCTEKEEKDLSLLIGSLASKKSEGEIKAYKQFDTEISNVYSMTACSEDTLWITDFKVLQKVKIERSILKIIDQKEIISWDMACTPSKDLLLADGGSILKQIGDQTGEVTNKKVK</sequence>
<keyword evidence="1" id="KW-0175">Coiled coil</keyword>
<dbReference type="EMBL" id="CACVKT020008064">
    <property type="protein sequence ID" value="CAC5412578.1"/>
    <property type="molecule type" value="Genomic_DNA"/>
</dbReference>
<dbReference type="AlphaFoldDB" id="A0A6J8DXV8"/>
<dbReference type="OrthoDB" id="6104337at2759"/>
<evidence type="ECO:0000256" key="1">
    <source>
        <dbReference type="SAM" id="Coils"/>
    </source>
</evidence>
<protein>
    <submittedName>
        <fullName evidence="2">Uncharacterized protein</fullName>
    </submittedName>
</protein>
<evidence type="ECO:0000313" key="3">
    <source>
        <dbReference type="Proteomes" id="UP000507470"/>
    </source>
</evidence>
<name>A0A6J8DXV8_MYTCO</name>
<keyword evidence="3" id="KW-1185">Reference proteome</keyword>
<accession>A0A6J8DXV8</accession>
<proteinExistence type="predicted"/>